<dbReference type="Proteomes" id="UP000230069">
    <property type="component" value="Unassembled WGS sequence"/>
</dbReference>
<accession>A0A2G5DBS2</accession>
<dbReference type="PANTHER" id="PTHR22930:SF265">
    <property type="entry name" value="MYB_SANT-LIKE DOMAIN, HARBINGER TRANSPOSASE-DERIVED NUCLEASE DOMAIN-CONTAINING PROTEIN"/>
    <property type="match status" value="1"/>
</dbReference>
<dbReference type="InParanoid" id="A0A2G5DBS2"/>
<dbReference type="InterPro" id="IPR058353">
    <property type="entry name" value="DUF8040"/>
</dbReference>
<evidence type="ECO:0000259" key="1">
    <source>
        <dbReference type="Pfam" id="PF26138"/>
    </source>
</evidence>
<reference evidence="2 3" key="1">
    <citation type="submission" date="2017-09" db="EMBL/GenBank/DDBJ databases">
        <title>WGS assembly of Aquilegia coerulea Goldsmith.</title>
        <authorList>
            <person name="Hodges S."/>
            <person name="Kramer E."/>
            <person name="Nordborg M."/>
            <person name="Tomkins J."/>
            <person name="Borevitz J."/>
            <person name="Derieg N."/>
            <person name="Yan J."/>
            <person name="Mihaltcheva S."/>
            <person name="Hayes R.D."/>
            <person name="Rokhsar D."/>
        </authorList>
    </citation>
    <scope>NUCLEOTIDE SEQUENCE [LARGE SCALE GENOMIC DNA]</scope>
    <source>
        <strain evidence="3">cv. Goldsmith</strain>
    </source>
</reference>
<dbReference type="OrthoDB" id="1681765at2759"/>
<gene>
    <name evidence="2" type="ORF">AQUCO_02300013v1</name>
</gene>
<keyword evidence="3" id="KW-1185">Reference proteome</keyword>
<evidence type="ECO:0000313" key="2">
    <source>
        <dbReference type="EMBL" id="PIA40946.1"/>
    </source>
</evidence>
<feature type="domain" description="DUF8040" evidence="1">
    <location>
        <begin position="1"/>
        <end position="48"/>
    </location>
</feature>
<name>A0A2G5DBS2_AQUCA</name>
<dbReference type="PANTHER" id="PTHR22930">
    <property type="match status" value="1"/>
</dbReference>
<dbReference type="Pfam" id="PF26138">
    <property type="entry name" value="DUF8040"/>
    <property type="match status" value="1"/>
</dbReference>
<dbReference type="AlphaFoldDB" id="A0A2G5DBS2"/>
<evidence type="ECO:0000313" key="3">
    <source>
        <dbReference type="Proteomes" id="UP000230069"/>
    </source>
</evidence>
<organism evidence="2 3">
    <name type="scientific">Aquilegia coerulea</name>
    <name type="common">Rocky mountain columbine</name>
    <dbReference type="NCBI Taxonomy" id="218851"/>
    <lineage>
        <taxon>Eukaryota</taxon>
        <taxon>Viridiplantae</taxon>
        <taxon>Streptophyta</taxon>
        <taxon>Embryophyta</taxon>
        <taxon>Tracheophyta</taxon>
        <taxon>Spermatophyta</taxon>
        <taxon>Magnoliopsida</taxon>
        <taxon>Ranunculales</taxon>
        <taxon>Ranunculaceae</taxon>
        <taxon>Thalictroideae</taxon>
        <taxon>Aquilegia</taxon>
    </lineage>
</organism>
<sequence>MGKCAFKLLCDHFQAQNYLSSNKHIDLQEKMMIFLNIISHSHSNRYIKFFYELLVGMFKFLQEMIVSPVWDALVGVIRNHRRFREGPFKGTVGALDGTLINAQIPPDQAIPFREECFMTPHRQTRNWLEGFKKGGRAKTLKEKFNHYLSILRTVIGRTFGVLKARFFILKKMPPYISFLHSKEYCGGVYGRTQFLASSDF</sequence>
<dbReference type="InterPro" id="IPR045249">
    <property type="entry name" value="HARBI1-like"/>
</dbReference>
<dbReference type="EMBL" id="KZ305040">
    <property type="protein sequence ID" value="PIA40946.1"/>
    <property type="molecule type" value="Genomic_DNA"/>
</dbReference>
<proteinExistence type="predicted"/>
<protein>
    <recommendedName>
        <fullName evidence="1">DUF8040 domain-containing protein</fullName>
    </recommendedName>
</protein>